<organism evidence="2 3">
    <name type="scientific">Rhodoblastus acidophilus</name>
    <name type="common">Rhodopseudomonas acidophila</name>
    <dbReference type="NCBI Taxonomy" id="1074"/>
    <lineage>
        <taxon>Bacteria</taxon>
        <taxon>Pseudomonadati</taxon>
        <taxon>Pseudomonadota</taxon>
        <taxon>Alphaproteobacteria</taxon>
        <taxon>Hyphomicrobiales</taxon>
        <taxon>Rhodoblastaceae</taxon>
        <taxon>Rhodoblastus</taxon>
    </lineage>
</organism>
<feature type="transmembrane region" description="Helical" evidence="1">
    <location>
        <begin position="21"/>
        <end position="43"/>
    </location>
</feature>
<gene>
    <name evidence="2" type="ORF">SAMN06265338_10846</name>
</gene>
<evidence type="ECO:0000313" key="2">
    <source>
        <dbReference type="EMBL" id="SNB76904.1"/>
    </source>
</evidence>
<dbReference type="EMBL" id="FYDG01000008">
    <property type="protein sequence ID" value="SNB76904.1"/>
    <property type="molecule type" value="Genomic_DNA"/>
</dbReference>
<protein>
    <recommendedName>
        <fullName evidence="4">DUF2852 domain-containing protein</fullName>
    </recommendedName>
</protein>
<keyword evidence="1" id="KW-0472">Membrane</keyword>
<evidence type="ECO:0000256" key="1">
    <source>
        <dbReference type="SAM" id="Phobius"/>
    </source>
</evidence>
<sequence length="148" mass="17356">MSCHTHAEHRGPCGRMRWKPIEVVAMILGFVWFFPIGLAILFWKIWQAKSQYSGDFGAFAQEKWGEFEQRAGLRGMARGFSEWPRSSGNAAFDDWRKAELERLAEERRKIFEAEKAFEDYLDGLRRAKDREDFERFMASRGKPDQNQG</sequence>
<proteinExistence type="predicted"/>
<dbReference type="RefSeq" id="WP_244593201.1">
    <property type="nucleotide sequence ID" value="NZ_FYDG01000008.1"/>
</dbReference>
<dbReference type="AlphaFoldDB" id="A0A212RVY6"/>
<keyword evidence="3" id="KW-1185">Reference proteome</keyword>
<reference evidence="3" key="1">
    <citation type="submission" date="2017-06" db="EMBL/GenBank/DDBJ databases">
        <authorList>
            <person name="Varghese N."/>
            <person name="Submissions S."/>
        </authorList>
    </citation>
    <scope>NUCLEOTIDE SEQUENCE [LARGE SCALE GENOMIC DNA]</scope>
    <source>
        <strain evidence="3">DSM 137</strain>
    </source>
</reference>
<evidence type="ECO:0000313" key="3">
    <source>
        <dbReference type="Proteomes" id="UP000198418"/>
    </source>
</evidence>
<dbReference type="Pfam" id="PF11014">
    <property type="entry name" value="DUF2852"/>
    <property type="match status" value="1"/>
</dbReference>
<keyword evidence="1" id="KW-0812">Transmembrane</keyword>
<name>A0A212RVY6_RHOAC</name>
<evidence type="ECO:0008006" key="4">
    <source>
        <dbReference type="Google" id="ProtNLM"/>
    </source>
</evidence>
<dbReference type="InterPro" id="IPR021273">
    <property type="entry name" value="DUF2852"/>
</dbReference>
<accession>A0A212RVY6</accession>
<dbReference type="Proteomes" id="UP000198418">
    <property type="component" value="Unassembled WGS sequence"/>
</dbReference>
<keyword evidence="1" id="KW-1133">Transmembrane helix</keyword>